<accession>A0ABQ9Y911</accession>
<dbReference type="Proteomes" id="UP001281761">
    <property type="component" value="Unassembled WGS sequence"/>
</dbReference>
<reference evidence="2 3" key="1">
    <citation type="journal article" date="2022" name="bioRxiv">
        <title>Genomics of Preaxostyla Flagellates Illuminates Evolutionary Transitions and the Path Towards Mitochondrial Loss.</title>
        <authorList>
            <person name="Novak L.V.F."/>
            <person name="Treitli S.C."/>
            <person name="Pyrih J."/>
            <person name="Halakuc P."/>
            <person name="Pipaliya S.V."/>
            <person name="Vacek V."/>
            <person name="Brzon O."/>
            <person name="Soukal P."/>
            <person name="Eme L."/>
            <person name="Dacks J.B."/>
            <person name="Karnkowska A."/>
            <person name="Elias M."/>
            <person name="Hampl V."/>
        </authorList>
    </citation>
    <scope>NUCLEOTIDE SEQUENCE [LARGE SCALE GENOMIC DNA]</scope>
    <source>
        <strain evidence="2">NAU3</strain>
        <tissue evidence="2">Gut</tissue>
    </source>
</reference>
<proteinExistence type="predicted"/>
<dbReference type="InterPro" id="IPR012337">
    <property type="entry name" value="RNaseH-like_sf"/>
</dbReference>
<protein>
    <recommendedName>
        <fullName evidence="1">HAT C-terminal dimerisation domain-containing protein</fullName>
    </recommendedName>
</protein>
<evidence type="ECO:0000313" key="2">
    <source>
        <dbReference type="EMBL" id="KAK2960189.1"/>
    </source>
</evidence>
<dbReference type="EMBL" id="JARBJD010000024">
    <property type="protein sequence ID" value="KAK2960189.1"/>
    <property type="molecule type" value="Genomic_DNA"/>
</dbReference>
<gene>
    <name evidence="2" type="ORF">BLNAU_4742</name>
</gene>
<dbReference type="SUPFAM" id="SSF53098">
    <property type="entry name" value="Ribonuclease H-like"/>
    <property type="match status" value="1"/>
</dbReference>
<organism evidence="2 3">
    <name type="scientific">Blattamonas nauphoetae</name>
    <dbReference type="NCBI Taxonomy" id="2049346"/>
    <lineage>
        <taxon>Eukaryota</taxon>
        <taxon>Metamonada</taxon>
        <taxon>Preaxostyla</taxon>
        <taxon>Oxymonadida</taxon>
        <taxon>Blattamonas</taxon>
    </lineage>
</organism>
<evidence type="ECO:0000313" key="3">
    <source>
        <dbReference type="Proteomes" id="UP001281761"/>
    </source>
</evidence>
<sequence length="283" mass="33266">MTTIPHRLNKQNGQKLPKDNQELYQIIEFEKENEQRRHNVPTQKHTHPRRQKGLFDQVSQNATVVCQYQVSTLFHNKVHSQSIHKLQNHFYNSLSSSKHLSILFLFSSQNNLQLFKRFMPHHLFLLKHQPQLINRRMRDIRTGFNPPFPYVSHEKSLPNSPTIDVLTNLGSYNTIIWNTLKTHRHHLSCAPLELLKEQFSEWLDHVESISESISSTKFTTFWGQYGRDKPAIELKQLACQVGSIPCSEVECERYFSYLGMHYSPERQSLDPEQLLAEMYVALK</sequence>
<evidence type="ECO:0000259" key="1">
    <source>
        <dbReference type="Pfam" id="PF05699"/>
    </source>
</evidence>
<keyword evidence="3" id="KW-1185">Reference proteome</keyword>
<comment type="caution">
    <text evidence="2">The sequence shown here is derived from an EMBL/GenBank/DDBJ whole genome shotgun (WGS) entry which is preliminary data.</text>
</comment>
<feature type="domain" description="HAT C-terminal dimerisation" evidence="1">
    <location>
        <begin position="233"/>
        <end position="280"/>
    </location>
</feature>
<name>A0ABQ9Y911_9EUKA</name>
<dbReference type="InterPro" id="IPR008906">
    <property type="entry name" value="HATC_C_dom"/>
</dbReference>
<dbReference type="Pfam" id="PF05699">
    <property type="entry name" value="Dimer_Tnp_hAT"/>
    <property type="match status" value="1"/>
</dbReference>